<proteinExistence type="predicted"/>
<comment type="caution">
    <text evidence="4">The sequence shown here is derived from an EMBL/GenBank/DDBJ whole genome shotgun (WGS) entry which is preliminary data.</text>
</comment>
<dbReference type="RefSeq" id="WP_382268243.1">
    <property type="nucleotide sequence ID" value="NZ_JBHTAR010000011.1"/>
</dbReference>
<feature type="region of interest" description="Disordered" evidence="2">
    <location>
        <begin position="554"/>
        <end position="625"/>
    </location>
</feature>
<dbReference type="Gene3D" id="3.30.420.240">
    <property type="match status" value="1"/>
</dbReference>
<keyword evidence="3" id="KW-0472">Membrane</keyword>
<feature type="compositionally biased region" description="Basic and acidic residues" evidence="2">
    <location>
        <begin position="582"/>
        <end position="593"/>
    </location>
</feature>
<dbReference type="Proteomes" id="UP001596447">
    <property type="component" value="Unassembled WGS sequence"/>
</dbReference>
<dbReference type="EMBL" id="JBHTAR010000011">
    <property type="protein sequence ID" value="MFC7199528.1"/>
    <property type="molecule type" value="Genomic_DNA"/>
</dbReference>
<keyword evidence="3" id="KW-1133">Transmembrane helix</keyword>
<feature type="coiled-coil region" evidence="1">
    <location>
        <begin position="160"/>
        <end position="187"/>
    </location>
</feature>
<feature type="region of interest" description="Disordered" evidence="2">
    <location>
        <begin position="1"/>
        <end position="46"/>
    </location>
</feature>
<evidence type="ECO:0000313" key="5">
    <source>
        <dbReference type="Proteomes" id="UP001596447"/>
    </source>
</evidence>
<evidence type="ECO:0000256" key="1">
    <source>
        <dbReference type="SAM" id="Coils"/>
    </source>
</evidence>
<keyword evidence="1" id="KW-0175">Coiled coil</keyword>
<keyword evidence="3" id="KW-0812">Transmembrane</keyword>
<evidence type="ECO:0000313" key="4">
    <source>
        <dbReference type="EMBL" id="MFC7199528.1"/>
    </source>
</evidence>
<accession>A0ABD5Z2W6</accession>
<evidence type="ECO:0008006" key="6">
    <source>
        <dbReference type="Google" id="ProtNLM"/>
    </source>
</evidence>
<protein>
    <recommendedName>
        <fullName evidence="6">Terminase large subunit gp17-like C-terminal domain-containing protein</fullName>
    </recommendedName>
</protein>
<evidence type="ECO:0000256" key="3">
    <source>
        <dbReference type="SAM" id="Phobius"/>
    </source>
</evidence>
<dbReference type="Gene3D" id="3.40.50.300">
    <property type="entry name" value="P-loop containing nucleotide triphosphate hydrolases"/>
    <property type="match status" value="1"/>
</dbReference>
<reference evidence="4 5" key="1">
    <citation type="journal article" date="2019" name="Int. J. Syst. Evol. Microbiol.">
        <title>The Global Catalogue of Microorganisms (GCM) 10K type strain sequencing project: providing services to taxonomists for standard genome sequencing and annotation.</title>
        <authorList>
            <consortium name="The Broad Institute Genomics Platform"/>
            <consortium name="The Broad Institute Genome Sequencing Center for Infectious Disease"/>
            <person name="Wu L."/>
            <person name="Ma J."/>
        </authorList>
    </citation>
    <scope>NUCLEOTIDE SEQUENCE [LARGE SCALE GENOMIC DNA]</scope>
    <source>
        <strain evidence="4 5">XZGYJ-43</strain>
    </source>
</reference>
<feature type="transmembrane region" description="Helical" evidence="3">
    <location>
        <begin position="142"/>
        <end position="163"/>
    </location>
</feature>
<sequence>MLAPVRGWQSRRRSSSSNTRSSTASGCSLVGRETDTPKTPAGSSLTSISSVNCRLGNNMEDNGDILTAFADQLGVEPEVVEERWDGRPDRLMEDIFRIRDMDTGEVRGLELFDTQRKAVMAYFYGDADTINNYKGRRIGYSFIYALCFLVEGILVPNSFYPVVSRKYEQAENRIEDIENLIDNAKVDIPTNFVNKGEIELWNGSGYKAYSGDPDASRGDKSARAVLLDEMAFIEDQQKVKRAFGAFLSLGKNRKMVQVSTPNVKNDLFMTTHKRGTESGYDEDGNRVGVISIQQPSFYNADEIDINRPLYEQDVQPVRPDMNIEMIEDERASDPLGFGQEYLCRPIVDEYRFFSEAAIAESMERGENVLTGLELPSADFRVIGVDIGISKDDTVIQVFDHDGSRRIHRYMEVVTDETLAQHGFGSPDRGNARQVATRIAHIFRALDADLVVLDKTGPGETFDRQITEKLGRAVVGFNFSDKRTLEEMMGDFNNALRNGQVSLIPDDRFRDELESVVKIKKEDWSVPKFSGKDNSETGKDDTAMAAVLAAFPPGYAVQPGRQADQRSPDDSFSELGASPAVETSEKRDVPREAAQRQADAAFGSASINRSRGGYGSRRSYTARHRR</sequence>
<feature type="compositionally biased region" description="Low complexity" evidence="2">
    <location>
        <begin position="15"/>
        <end position="25"/>
    </location>
</feature>
<organism evidence="4 5">
    <name type="scientific">Halospeciosus flavus</name>
    <dbReference type="NCBI Taxonomy" id="3032283"/>
    <lineage>
        <taxon>Archaea</taxon>
        <taxon>Methanobacteriati</taxon>
        <taxon>Methanobacteriota</taxon>
        <taxon>Stenosarchaea group</taxon>
        <taxon>Halobacteria</taxon>
        <taxon>Halobacteriales</taxon>
        <taxon>Halobacteriaceae</taxon>
        <taxon>Halospeciosus</taxon>
    </lineage>
</organism>
<keyword evidence="5" id="KW-1185">Reference proteome</keyword>
<dbReference type="AlphaFoldDB" id="A0ABD5Z2W6"/>
<name>A0ABD5Z2W6_9EURY</name>
<dbReference type="InterPro" id="IPR027417">
    <property type="entry name" value="P-loop_NTPase"/>
</dbReference>
<evidence type="ECO:0000256" key="2">
    <source>
        <dbReference type="SAM" id="MobiDB-lite"/>
    </source>
</evidence>
<gene>
    <name evidence="4" type="ORF">ACFQJ9_08900</name>
</gene>